<accession>A0ABT0VIJ1</accession>
<dbReference type="EMBL" id="JAGMVS010000064">
    <property type="protein sequence ID" value="MCM2437476.1"/>
    <property type="molecule type" value="Genomic_DNA"/>
</dbReference>
<keyword evidence="1" id="KW-0560">Oxidoreductase</keyword>
<dbReference type="InterPro" id="IPR036661">
    <property type="entry name" value="Luciferase-like_sf"/>
</dbReference>
<keyword evidence="5" id="KW-1185">Reference proteome</keyword>
<evidence type="ECO:0000256" key="1">
    <source>
        <dbReference type="ARBA" id="ARBA00023002"/>
    </source>
</evidence>
<dbReference type="InterPro" id="IPR011251">
    <property type="entry name" value="Luciferase-like_dom"/>
</dbReference>
<evidence type="ECO:0000256" key="2">
    <source>
        <dbReference type="ARBA" id="ARBA00023033"/>
    </source>
</evidence>
<evidence type="ECO:0000259" key="3">
    <source>
        <dbReference type="Pfam" id="PF00296"/>
    </source>
</evidence>
<proteinExistence type="predicted"/>
<dbReference type="Pfam" id="PF00296">
    <property type="entry name" value="Bac_luciferase"/>
    <property type="match status" value="1"/>
</dbReference>
<sequence>MTKVQFGLDTFGDIPRDLIINEQPDYPQAIRQVVKEAKLAEAVGVDIIALGEHHRFDYAISSPEVVLAAIASVTNKITLGSAVTVLSSDDPVRVFERFATVDALANGRAQVMLGRGSFTESFPLFGYDLADYDQLFEEKVNLFSELLKEKETTWTGQLRPALSGANIFPKTQHGLSTWIGVGGSPESIIRAARYELPVMLAVISGTPKRFAPYIELAKQAAAKFQTQPQPIGIHSHGVIATDQAQAETVAWYSIKAMMDQLGRERGWSAMSKAQFDREIKTGSMYVGTPQTVAKKIAKVIKTLNLARFDLVYGAGNQSITEREATIRLYGEEVIPLVKEMLAE</sequence>
<dbReference type="SUPFAM" id="SSF51679">
    <property type="entry name" value="Bacterial luciferase-like"/>
    <property type="match status" value="1"/>
</dbReference>
<gene>
    <name evidence="4" type="ORF">KAK10_06095</name>
</gene>
<dbReference type="RefSeq" id="WP_205143566.1">
    <property type="nucleotide sequence ID" value="NZ_JAFBDN010000007.1"/>
</dbReference>
<evidence type="ECO:0000313" key="4">
    <source>
        <dbReference type="EMBL" id="MCM2437476.1"/>
    </source>
</evidence>
<dbReference type="PANTHER" id="PTHR30137">
    <property type="entry name" value="LUCIFERASE-LIKE MONOOXYGENASE"/>
    <property type="match status" value="1"/>
</dbReference>
<dbReference type="PANTHER" id="PTHR30137:SF8">
    <property type="entry name" value="BLR5498 PROTEIN"/>
    <property type="match status" value="1"/>
</dbReference>
<feature type="domain" description="Luciferase-like" evidence="3">
    <location>
        <begin position="24"/>
        <end position="300"/>
    </location>
</feature>
<dbReference type="Proteomes" id="UP001057481">
    <property type="component" value="Unassembled WGS sequence"/>
</dbReference>
<comment type="caution">
    <text evidence="4">The sequence shown here is derived from an EMBL/GenBank/DDBJ whole genome shotgun (WGS) entry which is preliminary data.</text>
</comment>
<reference evidence="4" key="1">
    <citation type="submission" date="2021-04" db="EMBL/GenBank/DDBJ databases">
        <title>Taxonomic assessment of Weissella genus.</title>
        <authorList>
            <person name="Fanelli F."/>
            <person name="Chieffi D."/>
            <person name="Dell'Aquila A."/>
            <person name="Gyu-Sung C."/>
            <person name="Franz C.M.A.P."/>
            <person name="Fusco V."/>
        </authorList>
    </citation>
    <scope>NUCLEOTIDE SEQUENCE</scope>
    <source>
        <strain evidence="4">LMG 25373</strain>
    </source>
</reference>
<organism evidence="4 5">
    <name type="scientific">Periweissella beninensis</name>
    <dbReference type="NCBI Taxonomy" id="504936"/>
    <lineage>
        <taxon>Bacteria</taxon>
        <taxon>Bacillati</taxon>
        <taxon>Bacillota</taxon>
        <taxon>Bacilli</taxon>
        <taxon>Lactobacillales</taxon>
        <taxon>Lactobacillaceae</taxon>
        <taxon>Periweissella</taxon>
    </lineage>
</organism>
<keyword evidence="2" id="KW-0503">Monooxygenase</keyword>
<dbReference type="Gene3D" id="3.20.20.30">
    <property type="entry name" value="Luciferase-like domain"/>
    <property type="match status" value="1"/>
</dbReference>
<name>A0ABT0VIJ1_9LACO</name>
<evidence type="ECO:0000313" key="5">
    <source>
        <dbReference type="Proteomes" id="UP001057481"/>
    </source>
</evidence>
<protein>
    <submittedName>
        <fullName evidence="4">LLM class flavin-dependent oxidoreductase</fullName>
    </submittedName>
</protein>
<dbReference type="InterPro" id="IPR050766">
    <property type="entry name" value="Bact_Lucif_Oxidored"/>
</dbReference>